<feature type="domain" description="SGNH hydrolase-type esterase" evidence="2">
    <location>
        <begin position="39"/>
        <end position="235"/>
    </location>
</feature>
<dbReference type="PANTHER" id="PTHR30383:SF27">
    <property type="entry name" value="SPORE GERMINATION LIPASE LIPC"/>
    <property type="match status" value="1"/>
</dbReference>
<dbReference type="InterPro" id="IPR051532">
    <property type="entry name" value="Ester_Hydrolysis_Enzymes"/>
</dbReference>
<evidence type="ECO:0000259" key="2">
    <source>
        <dbReference type="Pfam" id="PF13472"/>
    </source>
</evidence>
<dbReference type="PANTHER" id="PTHR30383">
    <property type="entry name" value="THIOESTERASE 1/PROTEASE 1/LYSOPHOSPHOLIPASE L1"/>
    <property type="match status" value="1"/>
</dbReference>
<keyword evidence="1" id="KW-0732">Signal</keyword>
<reference evidence="3 4" key="1">
    <citation type="submission" date="2023-06" db="EMBL/GenBank/DDBJ databases">
        <title>Novel species in genus Planococcus.</title>
        <authorList>
            <person name="Ning S."/>
        </authorList>
    </citation>
    <scope>NUCLEOTIDE SEQUENCE [LARGE SCALE GENOMIC DNA]</scope>
    <source>
        <strain evidence="3 4">N028</strain>
    </source>
</reference>
<evidence type="ECO:0000313" key="4">
    <source>
        <dbReference type="Proteomes" id="UP001172055"/>
    </source>
</evidence>
<sequence length="258" mass="29493">MSKLFRVLFVLLMALSLPLTTAFAHNDHGKHHDKDILVALGDSVPFGFSPHRNNERPAKYAFPYLMGDKADLKVYNFAVPIWKTEDLLAALDENKKFRQAVRKADYVTVNIGGIDFLEILQEAKVESRGDSKKFLQLLEQKLAKTDVFDDLREILKEIRSLTDAPVVLYNIYNPFQSKDPFHKVAEHYLPQINAVYENLADDFKNIELADAYKAFDDSQAKFVIRGDVHPTKAGHVKLAKIGLRALDLDHARHQHHHH</sequence>
<dbReference type="EMBL" id="JAUJWV010000001">
    <property type="protein sequence ID" value="MDN7240929.1"/>
    <property type="molecule type" value="Genomic_DNA"/>
</dbReference>
<feature type="signal peptide" evidence="1">
    <location>
        <begin position="1"/>
        <end position="24"/>
    </location>
</feature>
<organism evidence="3 4">
    <name type="scientific">Planococcus shixiaomingii</name>
    <dbReference type="NCBI Taxonomy" id="3058393"/>
    <lineage>
        <taxon>Bacteria</taxon>
        <taxon>Bacillati</taxon>
        <taxon>Bacillota</taxon>
        <taxon>Bacilli</taxon>
        <taxon>Bacillales</taxon>
        <taxon>Caryophanaceae</taxon>
        <taxon>Planococcus</taxon>
    </lineage>
</organism>
<dbReference type="Proteomes" id="UP001172055">
    <property type="component" value="Unassembled WGS sequence"/>
</dbReference>
<evidence type="ECO:0000256" key="1">
    <source>
        <dbReference type="SAM" id="SignalP"/>
    </source>
</evidence>
<dbReference type="Gene3D" id="3.40.50.1110">
    <property type="entry name" value="SGNH hydrolase"/>
    <property type="match status" value="1"/>
</dbReference>
<dbReference type="Pfam" id="PF13472">
    <property type="entry name" value="Lipase_GDSL_2"/>
    <property type="match status" value="1"/>
</dbReference>
<name>A0ABT8MZ61_9BACL</name>
<proteinExistence type="predicted"/>
<dbReference type="InterPro" id="IPR013830">
    <property type="entry name" value="SGNH_hydro"/>
</dbReference>
<accession>A0ABT8MZ61</accession>
<evidence type="ECO:0000313" key="3">
    <source>
        <dbReference type="EMBL" id="MDN7240929.1"/>
    </source>
</evidence>
<feature type="chain" id="PRO_5046509469" evidence="1">
    <location>
        <begin position="25"/>
        <end position="258"/>
    </location>
</feature>
<dbReference type="SUPFAM" id="SSF52266">
    <property type="entry name" value="SGNH hydrolase"/>
    <property type="match status" value="1"/>
</dbReference>
<protein>
    <submittedName>
        <fullName evidence="3">GDSL-type esterase/lipase family protein</fullName>
    </submittedName>
</protein>
<comment type="caution">
    <text evidence="3">The sequence shown here is derived from an EMBL/GenBank/DDBJ whole genome shotgun (WGS) entry which is preliminary data.</text>
</comment>
<dbReference type="RefSeq" id="WP_301722827.1">
    <property type="nucleotide sequence ID" value="NZ_JAUJWV010000001.1"/>
</dbReference>
<keyword evidence="4" id="KW-1185">Reference proteome</keyword>
<gene>
    <name evidence="3" type="ORF">QWY14_03965</name>
</gene>
<dbReference type="InterPro" id="IPR036514">
    <property type="entry name" value="SGNH_hydro_sf"/>
</dbReference>